<keyword evidence="9 11" id="KW-0472">Membrane</keyword>
<evidence type="ECO:0000256" key="4">
    <source>
        <dbReference type="ARBA" id="ARBA00022692"/>
    </source>
</evidence>
<comment type="similarity">
    <text evidence="2 11">Belongs to the TIM21 family.</text>
</comment>
<dbReference type="Gene3D" id="3.10.450.320">
    <property type="entry name" value="Mitochondrial import inner membrane translocase subunit Tim21"/>
    <property type="match status" value="1"/>
</dbReference>
<dbReference type="Proteomes" id="UP000799776">
    <property type="component" value="Unassembled WGS sequence"/>
</dbReference>
<keyword evidence="5 11" id="KW-0999">Mitochondrion inner membrane</keyword>
<keyword evidence="11" id="KW-0811">Translocation</keyword>
<evidence type="ECO:0000256" key="9">
    <source>
        <dbReference type="ARBA" id="ARBA00023136"/>
    </source>
</evidence>
<dbReference type="InterPro" id="IPR038552">
    <property type="entry name" value="Tim21_IMS_sf"/>
</dbReference>
<keyword evidence="11" id="KW-0813">Transport</keyword>
<feature type="transmembrane region" description="Helical" evidence="11">
    <location>
        <begin position="84"/>
        <end position="105"/>
    </location>
</feature>
<evidence type="ECO:0000313" key="12">
    <source>
        <dbReference type="EMBL" id="KAF2091640.1"/>
    </source>
</evidence>
<evidence type="ECO:0000256" key="10">
    <source>
        <dbReference type="ARBA" id="ARBA00060204"/>
    </source>
</evidence>
<dbReference type="FunFam" id="3.10.450.320:FF:000002">
    <property type="entry name" value="Mitochondrial import inner membrane translocase subunit tim21"/>
    <property type="match status" value="1"/>
</dbReference>
<sequence>MTAWLQKAARASPAESSSLCAIAAQSFPALRTSRRRYATHSSLGKTPGSSTSRRKQITIANDDGRVRWTDLSTREKVSRSTQQSFNFAVVAVGLLATGAVTYFIYHEIISPEGTTNQFARAVDKIKNDEKCVELLGDKKKIKAYGEPSWNRWQRNRPIASRVEKDKVGTEHMRIHFYVEGPLNSGVVNLHMTKRPDEDEFEYETLAVDIKGHSRIYLEKPASRSGPKKSGKIFGIRFW</sequence>
<reference evidence="12" key="1">
    <citation type="journal article" date="2020" name="Stud. Mycol.">
        <title>101 Dothideomycetes genomes: a test case for predicting lifestyles and emergence of pathogens.</title>
        <authorList>
            <person name="Haridas S."/>
            <person name="Albert R."/>
            <person name="Binder M."/>
            <person name="Bloem J."/>
            <person name="Labutti K."/>
            <person name="Salamov A."/>
            <person name="Andreopoulos B."/>
            <person name="Baker S."/>
            <person name="Barry K."/>
            <person name="Bills G."/>
            <person name="Bluhm B."/>
            <person name="Cannon C."/>
            <person name="Castanera R."/>
            <person name="Culley D."/>
            <person name="Daum C."/>
            <person name="Ezra D."/>
            <person name="Gonzalez J."/>
            <person name="Henrissat B."/>
            <person name="Kuo A."/>
            <person name="Liang C."/>
            <person name="Lipzen A."/>
            <person name="Lutzoni F."/>
            <person name="Magnuson J."/>
            <person name="Mondo S."/>
            <person name="Nolan M."/>
            <person name="Ohm R."/>
            <person name="Pangilinan J."/>
            <person name="Park H.-J."/>
            <person name="Ramirez L."/>
            <person name="Alfaro M."/>
            <person name="Sun H."/>
            <person name="Tritt A."/>
            <person name="Yoshinaga Y."/>
            <person name="Zwiers L.-H."/>
            <person name="Turgeon B."/>
            <person name="Goodwin S."/>
            <person name="Spatafora J."/>
            <person name="Crous P."/>
            <person name="Grigoriev I."/>
        </authorList>
    </citation>
    <scope>NUCLEOTIDE SEQUENCE</scope>
    <source>
        <strain evidence="12">CBS 121410</strain>
    </source>
</reference>
<gene>
    <name evidence="12" type="ORF">K490DRAFT_31491</name>
</gene>
<evidence type="ECO:0000256" key="6">
    <source>
        <dbReference type="ARBA" id="ARBA00022946"/>
    </source>
</evidence>
<keyword evidence="7 11" id="KW-1133">Transmembrane helix</keyword>
<evidence type="ECO:0000256" key="8">
    <source>
        <dbReference type="ARBA" id="ARBA00023128"/>
    </source>
</evidence>
<evidence type="ECO:0000256" key="11">
    <source>
        <dbReference type="RuleBase" id="RU367142"/>
    </source>
</evidence>
<evidence type="ECO:0000256" key="5">
    <source>
        <dbReference type="ARBA" id="ARBA00022792"/>
    </source>
</evidence>
<dbReference type="Pfam" id="PF08294">
    <property type="entry name" value="TIM21"/>
    <property type="match status" value="1"/>
</dbReference>
<dbReference type="PANTHER" id="PTHR13032">
    <property type="entry name" value="MITOCHONDRIAL IMPORT INNER MEMBRANE TRANSLOCASE SUBUNIT TIM21"/>
    <property type="match status" value="1"/>
</dbReference>
<evidence type="ECO:0000256" key="2">
    <source>
        <dbReference type="ARBA" id="ARBA00010867"/>
    </source>
</evidence>
<protein>
    <recommendedName>
        <fullName evidence="3 11">Mitochondrial import inner membrane translocase subunit Tim21</fullName>
    </recommendedName>
</protein>
<dbReference type="OrthoDB" id="436405at2759"/>
<keyword evidence="11" id="KW-0653">Protein transport</keyword>
<organism evidence="12 13">
    <name type="scientific">Saccharata proteae CBS 121410</name>
    <dbReference type="NCBI Taxonomy" id="1314787"/>
    <lineage>
        <taxon>Eukaryota</taxon>
        <taxon>Fungi</taxon>
        <taxon>Dikarya</taxon>
        <taxon>Ascomycota</taxon>
        <taxon>Pezizomycotina</taxon>
        <taxon>Dothideomycetes</taxon>
        <taxon>Dothideomycetes incertae sedis</taxon>
        <taxon>Botryosphaeriales</taxon>
        <taxon>Saccharataceae</taxon>
        <taxon>Saccharata</taxon>
    </lineage>
</organism>
<dbReference type="GO" id="GO:0030150">
    <property type="term" value="P:protein import into mitochondrial matrix"/>
    <property type="evidence" value="ECO:0007669"/>
    <property type="project" value="UniProtKB-UniRule"/>
</dbReference>
<comment type="caution">
    <text evidence="12">The sequence shown here is derived from an EMBL/GenBank/DDBJ whole genome shotgun (WGS) entry which is preliminary data.</text>
</comment>
<evidence type="ECO:0000256" key="1">
    <source>
        <dbReference type="ARBA" id="ARBA00004434"/>
    </source>
</evidence>
<comment type="function">
    <text evidence="10">Essential component of the TIM23 complex, a complex that mediates the translocation of transit peptide-containing proteins across the mitochondrial inner membrane. Required to keep the TOM and the TIM23 complexes in close contact. At some point, it is released from the TOM23 complex to allow protein translocation into the mitochondrial matrix.</text>
</comment>
<comment type="subunit">
    <text evidence="11">Component of the TIM23 complex.</text>
</comment>
<dbReference type="InterPro" id="IPR013261">
    <property type="entry name" value="Tim21"/>
</dbReference>
<keyword evidence="4 11" id="KW-0812">Transmembrane</keyword>
<evidence type="ECO:0000256" key="7">
    <source>
        <dbReference type="ARBA" id="ARBA00022989"/>
    </source>
</evidence>
<dbReference type="AlphaFoldDB" id="A0A9P4HYL9"/>
<evidence type="ECO:0000313" key="13">
    <source>
        <dbReference type="Proteomes" id="UP000799776"/>
    </source>
</evidence>
<accession>A0A9P4HYL9</accession>
<name>A0A9P4HYL9_9PEZI</name>
<dbReference type="EMBL" id="ML978711">
    <property type="protein sequence ID" value="KAF2091640.1"/>
    <property type="molecule type" value="Genomic_DNA"/>
</dbReference>
<proteinExistence type="inferred from homology"/>
<keyword evidence="8 11" id="KW-0496">Mitochondrion</keyword>
<comment type="subcellular location">
    <subcellularLocation>
        <location evidence="1 11">Mitochondrion inner membrane</location>
        <topology evidence="1 11">Single-pass membrane protein</topology>
    </subcellularLocation>
</comment>
<keyword evidence="13" id="KW-1185">Reference proteome</keyword>
<keyword evidence="6" id="KW-0809">Transit peptide</keyword>
<dbReference type="GO" id="GO:0005744">
    <property type="term" value="C:TIM23 mitochondrial import inner membrane translocase complex"/>
    <property type="evidence" value="ECO:0007669"/>
    <property type="project" value="UniProtKB-UniRule"/>
</dbReference>
<evidence type="ECO:0000256" key="3">
    <source>
        <dbReference type="ARBA" id="ARBA00020726"/>
    </source>
</evidence>
<dbReference type="PANTHER" id="PTHR13032:SF6">
    <property type="entry name" value="MITOCHONDRIAL IMPORT INNER MEMBRANE TRANSLOCASE SUBUNIT TIM21"/>
    <property type="match status" value="1"/>
</dbReference>